<dbReference type="EMBL" id="DF973296">
    <property type="protein sequence ID" value="GAU24773.1"/>
    <property type="molecule type" value="Genomic_DNA"/>
</dbReference>
<keyword evidence="2" id="KW-1185">Reference proteome</keyword>
<organism evidence="1 2">
    <name type="scientific">Trifolium subterraneum</name>
    <name type="common">Subterranean clover</name>
    <dbReference type="NCBI Taxonomy" id="3900"/>
    <lineage>
        <taxon>Eukaryota</taxon>
        <taxon>Viridiplantae</taxon>
        <taxon>Streptophyta</taxon>
        <taxon>Embryophyta</taxon>
        <taxon>Tracheophyta</taxon>
        <taxon>Spermatophyta</taxon>
        <taxon>Magnoliopsida</taxon>
        <taxon>eudicotyledons</taxon>
        <taxon>Gunneridae</taxon>
        <taxon>Pentapetalae</taxon>
        <taxon>rosids</taxon>
        <taxon>fabids</taxon>
        <taxon>Fabales</taxon>
        <taxon>Fabaceae</taxon>
        <taxon>Papilionoideae</taxon>
        <taxon>50 kb inversion clade</taxon>
        <taxon>NPAAA clade</taxon>
        <taxon>Hologalegina</taxon>
        <taxon>IRL clade</taxon>
        <taxon>Trifolieae</taxon>
        <taxon>Trifolium</taxon>
    </lineage>
</organism>
<reference evidence="2" key="1">
    <citation type="journal article" date="2017" name="Front. Plant Sci.">
        <title>Climate Clever Clovers: New Paradigm to Reduce the Environmental Footprint of Ruminants by Breeding Low Methanogenic Forages Utilizing Haplotype Variation.</title>
        <authorList>
            <person name="Kaur P."/>
            <person name="Appels R."/>
            <person name="Bayer P.E."/>
            <person name="Keeble-Gagnere G."/>
            <person name="Wang J."/>
            <person name="Hirakawa H."/>
            <person name="Shirasawa K."/>
            <person name="Vercoe P."/>
            <person name="Stefanova K."/>
            <person name="Durmic Z."/>
            <person name="Nichols P."/>
            <person name="Revell C."/>
            <person name="Isobe S.N."/>
            <person name="Edwards D."/>
            <person name="Erskine W."/>
        </authorList>
    </citation>
    <scope>NUCLEOTIDE SEQUENCE [LARGE SCALE GENOMIC DNA]</scope>
    <source>
        <strain evidence="2">cv. Daliak</strain>
    </source>
</reference>
<protein>
    <submittedName>
        <fullName evidence="1">Uncharacterized protein</fullName>
    </submittedName>
</protein>
<evidence type="ECO:0000313" key="1">
    <source>
        <dbReference type="EMBL" id="GAU24773.1"/>
    </source>
</evidence>
<accession>A0A2Z6M3M8</accession>
<sequence length="62" mass="7183">MLDKTTKTRAFKRCSKKKRGGWRILLQRMKKTYGCQRRLFCEVRLSDKAASHAHSTALSSNP</sequence>
<gene>
    <name evidence="1" type="ORF">TSUD_356020</name>
</gene>
<proteinExistence type="predicted"/>
<dbReference type="AlphaFoldDB" id="A0A2Z6M3M8"/>
<name>A0A2Z6M3M8_TRISU</name>
<dbReference type="Proteomes" id="UP000242715">
    <property type="component" value="Unassembled WGS sequence"/>
</dbReference>
<evidence type="ECO:0000313" key="2">
    <source>
        <dbReference type="Proteomes" id="UP000242715"/>
    </source>
</evidence>